<evidence type="ECO:0000313" key="8">
    <source>
        <dbReference type="EMBL" id="MBN3285887.1"/>
    </source>
</evidence>
<dbReference type="Proteomes" id="UP001166093">
    <property type="component" value="Unassembled WGS sequence"/>
</dbReference>
<dbReference type="InterPro" id="IPR044996">
    <property type="entry name" value="COQ10-like"/>
</dbReference>
<gene>
    <name evidence="8" type="primary">Coasy</name>
    <name evidence="8" type="ORF">GTO93_0013609</name>
</gene>
<dbReference type="CDD" id="cd07813">
    <property type="entry name" value="COQ10p_like"/>
    <property type="match status" value="1"/>
</dbReference>
<comment type="similarity">
    <text evidence="1">Belongs to the COQ10 family.</text>
</comment>
<dbReference type="Pfam" id="PF03364">
    <property type="entry name" value="Polyketide_cyc"/>
    <property type="match status" value="1"/>
</dbReference>
<keyword evidence="4" id="KW-0067">ATP-binding</keyword>
<dbReference type="CDD" id="cd02164">
    <property type="entry name" value="PPAT_CoAS"/>
    <property type="match status" value="1"/>
</dbReference>
<evidence type="ECO:0000313" key="9">
    <source>
        <dbReference type="Proteomes" id="UP001166093"/>
    </source>
</evidence>
<dbReference type="Pfam" id="PF01121">
    <property type="entry name" value="CoaE"/>
    <property type="match status" value="1"/>
</dbReference>
<dbReference type="InterPro" id="IPR023393">
    <property type="entry name" value="START-like_dom_sf"/>
</dbReference>
<dbReference type="Gene3D" id="3.30.530.20">
    <property type="match status" value="1"/>
</dbReference>
<evidence type="ECO:0000256" key="2">
    <source>
        <dbReference type="ARBA" id="ARBA00011814"/>
    </source>
</evidence>
<evidence type="ECO:0000256" key="5">
    <source>
        <dbReference type="ARBA" id="ARBA00024947"/>
    </source>
</evidence>
<dbReference type="InterPro" id="IPR004821">
    <property type="entry name" value="Cyt_trans-like"/>
</dbReference>
<evidence type="ECO:0000259" key="6">
    <source>
        <dbReference type="Pfam" id="PF01467"/>
    </source>
</evidence>
<accession>A0ABS2YH66</accession>
<comment type="caution">
    <text evidence="8">The sequence shown here is derived from an EMBL/GenBank/DDBJ whole genome shotgun (WGS) entry which is preliminary data.</text>
</comment>
<evidence type="ECO:0000256" key="1">
    <source>
        <dbReference type="ARBA" id="ARBA00006885"/>
    </source>
</evidence>
<evidence type="ECO:0000259" key="7">
    <source>
        <dbReference type="Pfam" id="PF03364"/>
    </source>
</evidence>
<dbReference type="SUPFAM" id="SSF55961">
    <property type="entry name" value="Bet v1-like"/>
    <property type="match status" value="1"/>
</dbReference>
<feature type="domain" description="Cytidyltransferase-like" evidence="6">
    <location>
        <begin position="176"/>
        <end position="318"/>
    </location>
</feature>
<proteinExistence type="inferred from homology"/>
<dbReference type="PROSITE" id="PS51219">
    <property type="entry name" value="DPCK"/>
    <property type="match status" value="1"/>
</dbReference>
<dbReference type="InterPro" id="IPR014729">
    <property type="entry name" value="Rossmann-like_a/b/a_fold"/>
</dbReference>
<comment type="subunit">
    <text evidence="2">Interacts with coenzyme Q.</text>
</comment>
<dbReference type="CDD" id="cd02022">
    <property type="entry name" value="DPCK"/>
    <property type="match status" value="1"/>
</dbReference>
<dbReference type="SUPFAM" id="SSF52540">
    <property type="entry name" value="P-loop containing nucleoside triphosphate hydrolases"/>
    <property type="match status" value="1"/>
</dbReference>
<dbReference type="EMBL" id="JAAWVQ010153539">
    <property type="protein sequence ID" value="MBN3285887.1"/>
    <property type="molecule type" value="Genomic_DNA"/>
</dbReference>
<comment type="function">
    <text evidence="5">Required for the function of coenzyme Q in the respiratory chain. May serve as a chaperone or may be involved in the transport of Q6 from its site of synthesis to the catalytic sites of the respiratory complexes.</text>
</comment>
<evidence type="ECO:0000256" key="4">
    <source>
        <dbReference type="ARBA" id="ARBA00022840"/>
    </source>
</evidence>
<keyword evidence="9" id="KW-1185">Reference proteome</keyword>
<reference evidence="8" key="1">
    <citation type="journal article" date="2021" name="Cell">
        <title>Tracing the genetic footprints of vertebrate landing in non-teleost ray-finned fishes.</title>
        <authorList>
            <person name="Bi X."/>
            <person name="Wang K."/>
            <person name="Yang L."/>
            <person name="Pan H."/>
            <person name="Jiang H."/>
            <person name="Wei Q."/>
            <person name="Fang M."/>
            <person name="Yu H."/>
            <person name="Zhu C."/>
            <person name="Cai Y."/>
            <person name="He Y."/>
            <person name="Gan X."/>
            <person name="Zeng H."/>
            <person name="Yu D."/>
            <person name="Zhu Y."/>
            <person name="Jiang H."/>
            <person name="Qiu Q."/>
            <person name="Yang H."/>
            <person name="Zhang Y.E."/>
            <person name="Wang W."/>
            <person name="Zhu M."/>
            <person name="He S."/>
            <person name="Zhang G."/>
        </authorList>
    </citation>
    <scope>NUCLEOTIDE SEQUENCE</scope>
    <source>
        <strain evidence="8">Pddl_001</strain>
    </source>
</reference>
<dbReference type="InterPro" id="IPR027417">
    <property type="entry name" value="P-loop_NTPase"/>
</dbReference>
<dbReference type="Gene3D" id="3.40.50.300">
    <property type="entry name" value="P-loop containing nucleotide triphosphate hydrolases"/>
    <property type="match status" value="1"/>
</dbReference>
<dbReference type="InterPro" id="IPR001977">
    <property type="entry name" value="Depp_CoAkinase"/>
</dbReference>
<feature type="non-terminal residue" evidence="8">
    <location>
        <position position="1"/>
    </location>
</feature>
<feature type="domain" description="Coenzyme Q-binding protein COQ10 START" evidence="7">
    <location>
        <begin position="567"/>
        <end position="695"/>
    </location>
</feature>
<feature type="non-terminal residue" evidence="8">
    <location>
        <position position="722"/>
    </location>
</feature>
<dbReference type="PANTHER" id="PTHR12901">
    <property type="entry name" value="SPERM PROTEIN HOMOLOG"/>
    <property type="match status" value="1"/>
</dbReference>
<sequence length="722" mass="80182">MFSTGVLVLTSPLNSLPLRIAPVLTSAAQIVERTLYVHLHPGLNLSSAARPSPVYIPATRDVTSLITSLYSKAADVCSHLDIRVLLTNIRAHSLSHNPFPSAQTLSHTPEVVLTDYGVSDSSQSNLAKQCLGRYAASCYVCKPNLATVLLTPGLDPAAEGGSSDSSPALRIYSDVVVGGTFDRLHGAHQILLSVSCLLADERFLIGVSDHDLLKNKMLKELIQPYSVRVKKLQELLQDIKPSLRYELVPLSDPYGPSITDPHLKCIVVSEETRKGGDAVNKKRLENGLPELVLHEIQLIKDAHHTDIEEEKISSSSLRFRLLGSLLQPPQENPNIPALPYVIGLTGGSGSGKSSVAKRLERLGAAYIDSDRLGHETYRQGGAAYHKVVEEFGADILNEDGTINRKLLGRKVFENKEKMKCLTDIVWPEIVNLTKKQISEAAAEGKTVCVVDAAVLLEAGWTDMVHEVWVTIIPEPEAVTRITNRDGVSEEDAKKRLANQWTNSQRVEHANVVLCTLWEPEITQRQRARLPQLAPGTATFQTRRSFIHIAGPFMGSKKMEYSESKLLGYSTEQMYDVVANVEKYQQFVPWCKSSKIISKRNQLTKAQLEIGFPPIVERYTSEVTVIPQHQVRAVCKNCSLFNHLETVWRFSPGAPAQPETCTLHFYVSFEFRSLLHSQIATVFFNDVVKQMVAAFEKRAARMYGPQAVIQECEENAVRRRRAV</sequence>
<dbReference type="NCBIfam" id="TIGR00152">
    <property type="entry name" value="dephospho-CoA kinase"/>
    <property type="match status" value="1"/>
</dbReference>
<organism evidence="8 9">
    <name type="scientific">Polyodon spathula</name>
    <name type="common">North American paddlefish</name>
    <name type="synonym">Squalus spathula</name>
    <dbReference type="NCBI Taxonomy" id="7913"/>
    <lineage>
        <taxon>Eukaryota</taxon>
        <taxon>Metazoa</taxon>
        <taxon>Chordata</taxon>
        <taxon>Craniata</taxon>
        <taxon>Vertebrata</taxon>
        <taxon>Euteleostomi</taxon>
        <taxon>Actinopterygii</taxon>
        <taxon>Chondrostei</taxon>
        <taxon>Acipenseriformes</taxon>
        <taxon>Polyodontidae</taxon>
        <taxon>Polyodon</taxon>
    </lineage>
</organism>
<dbReference type="InterPro" id="IPR005031">
    <property type="entry name" value="COQ10_START"/>
</dbReference>
<dbReference type="HAMAP" id="MF_00376">
    <property type="entry name" value="Dephospho_CoA_kinase"/>
    <property type="match status" value="1"/>
</dbReference>
<dbReference type="Gene3D" id="3.40.50.620">
    <property type="entry name" value="HUPs"/>
    <property type="match status" value="1"/>
</dbReference>
<dbReference type="Pfam" id="PF01467">
    <property type="entry name" value="CTP_transf_like"/>
    <property type="match status" value="1"/>
</dbReference>
<keyword evidence="3" id="KW-0547">Nucleotide-binding</keyword>
<dbReference type="SUPFAM" id="SSF52374">
    <property type="entry name" value="Nucleotidylyl transferase"/>
    <property type="match status" value="1"/>
</dbReference>
<dbReference type="PANTHER" id="PTHR12901:SF14">
    <property type="entry name" value="COENZYME Q-BINDING PROTEIN COQ10 HOMOLOG, MITOCHONDRIAL"/>
    <property type="match status" value="1"/>
</dbReference>
<protein>
    <submittedName>
        <fullName evidence="8">COASY synthase</fullName>
    </submittedName>
</protein>
<evidence type="ECO:0000256" key="3">
    <source>
        <dbReference type="ARBA" id="ARBA00022741"/>
    </source>
</evidence>
<name>A0ABS2YH66_POLSP</name>